<dbReference type="Pfam" id="PF00072">
    <property type="entry name" value="Response_reg"/>
    <property type="match status" value="1"/>
</dbReference>
<dbReference type="InterPro" id="IPR001789">
    <property type="entry name" value="Sig_transdc_resp-reg_receiver"/>
</dbReference>
<dbReference type="PANTHER" id="PTHR44520">
    <property type="entry name" value="RESPONSE REGULATOR RCP1-RELATED"/>
    <property type="match status" value="1"/>
</dbReference>
<dbReference type="PROSITE" id="PS50110">
    <property type="entry name" value="RESPONSE_REGULATORY"/>
    <property type="match status" value="1"/>
</dbReference>
<dbReference type="AlphaFoldDB" id="A0A9X1VHY3"/>
<evidence type="ECO:0000259" key="2">
    <source>
        <dbReference type="PROSITE" id="PS50110"/>
    </source>
</evidence>
<keyword evidence="4" id="KW-1185">Reference proteome</keyword>
<dbReference type="SMART" id="SM00448">
    <property type="entry name" value="REC"/>
    <property type="match status" value="1"/>
</dbReference>
<feature type="modified residue" description="4-aspartylphosphate" evidence="1">
    <location>
        <position position="65"/>
    </location>
</feature>
<dbReference type="InterPro" id="IPR011006">
    <property type="entry name" value="CheY-like_superfamily"/>
</dbReference>
<protein>
    <submittedName>
        <fullName evidence="3">Response regulator</fullName>
    </submittedName>
</protein>
<dbReference type="SUPFAM" id="SSF52172">
    <property type="entry name" value="CheY-like"/>
    <property type="match status" value="1"/>
</dbReference>
<evidence type="ECO:0000313" key="4">
    <source>
        <dbReference type="Proteomes" id="UP001139193"/>
    </source>
</evidence>
<dbReference type="GO" id="GO:0000160">
    <property type="term" value="P:phosphorelay signal transduction system"/>
    <property type="evidence" value="ECO:0007669"/>
    <property type="project" value="InterPro"/>
</dbReference>
<keyword evidence="1" id="KW-0597">Phosphoprotein</keyword>
<accession>A0A9X1VHY3</accession>
<proteinExistence type="predicted"/>
<evidence type="ECO:0000256" key="1">
    <source>
        <dbReference type="PROSITE-ProRule" id="PRU00169"/>
    </source>
</evidence>
<sequence length="140" mass="15566">MQKLRSVLLVDDDPTNNFLNQRLLRRLNVADQVVVVENGQEALALLQPAGSDGVAPSFPSLILLDIQMPIMNGIEFLQAYQELPPAQRRNTTVVVLSTSVDARDLSRLDDLPAAGRLNKPLTPEKIEQVMQLHFERQQAG</sequence>
<name>A0A9X1VHY3_9BACT</name>
<gene>
    <name evidence="3" type="ORF">MON38_18915</name>
</gene>
<dbReference type="PANTHER" id="PTHR44520:SF2">
    <property type="entry name" value="RESPONSE REGULATOR RCP1"/>
    <property type="match status" value="1"/>
</dbReference>
<evidence type="ECO:0000313" key="3">
    <source>
        <dbReference type="EMBL" id="MCI1189499.1"/>
    </source>
</evidence>
<dbReference type="Gene3D" id="3.40.50.2300">
    <property type="match status" value="1"/>
</dbReference>
<feature type="domain" description="Response regulatory" evidence="2">
    <location>
        <begin position="6"/>
        <end position="134"/>
    </location>
</feature>
<dbReference type="EMBL" id="JALBGC010000005">
    <property type="protein sequence ID" value="MCI1189499.1"/>
    <property type="molecule type" value="Genomic_DNA"/>
</dbReference>
<dbReference type="RefSeq" id="WP_241937725.1">
    <property type="nucleotide sequence ID" value="NZ_JALBGC010000005.1"/>
</dbReference>
<dbReference type="Proteomes" id="UP001139193">
    <property type="component" value="Unassembled WGS sequence"/>
</dbReference>
<comment type="caution">
    <text evidence="3">The sequence shown here is derived from an EMBL/GenBank/DDBJ whole genome shotgun (WGS) entry which is preliminary data.</text>
</comment>
<dbReference type="InterPro" id="IPR052893">
    <property type="entry name" value="TCS_response_regulator"/>
</dbReference>
<reference evidence="3" key="1">
    <citation type="submission" date="2022-03" db="EMBL/GenBank/DDBJ databases">
        <title>Bacterial whole genome sequence for Hymenobacter sp. DH14.</title>
        <authorList>
            <person name="Le V."/>
        </authorList>
    </citation>
    <scope>NUCLEOTIDE SEQUENCE</scope>
    <source>
        <strain evidence="3">DH14</strain>
    </source>
</reference>
<organism evidence="3 4">
    <name type="scientific">Hymenobacter cyanobacteriorum</name>
    <dbReference type="NCBI Taxonomy" id="2926463"/>
    <lineage>
        <taxon>Bacteria</taxon>
        <taxon>Pseudomonadati</taxon>
        <taxon>Bacteroidota</taxon>
        <taxon>Cytophagia</taxon>
        <taxon>Cytophagales</taxon>
        <taxon>Hymenobacteraceae</taxon>
        <taxon>Hymenobacter</taxon>
    </lineage>
</organism>